<evidence type="ECO:0000313" key="1">
    <source>
        <dbReference type="EMBL" id="SVA13825.1"/>
    </source>
</evidence>
<reference evidence="1" key="1">
    <citation type="submission" date="2018-05" db="EMBL/GenBank/DDBJ databases">
        <authorList>
            <person name="Lanie J.A."/>
            <person name="Ng W.-L."/>
            <person name="Kazmierczak K.M."/>
            <person name="Andrzejewski T.M."/>
            <person name="Davidsen T.M."/>
            <person name="Wayne K.J."/>
            <person name="Tettelin H."/>
            <person name="Glass J.I."/>
            <person name="Rusch D."/>
            <person name="Podicherti R."/>
            <person name="Tsui H.-C.T."/>
            <person name="Winkler M.E."/>
        </authorList>
    </citation>
    <scope>NUCLEOTIDE SEQUENCE</scope>
</reference>
<proteinExistence type="predicted"/>
<name>A0A381TCD8_9ZZZZ</name>
<gene>
    <name evidence="1" type="ORF">METZ01_LOCUS66679</name>
</gene>
<sequence length="25" mass="2899">MIGPDKVPSFGDLIYVFLLDSIFRR</sequence>
<organism evidence="1">
    <name type="scientific">marine metagenome</name>
    <dbReference type="NCBI Taxonomy" id="408172"/>
    <lineage>
        <taxon>unclassified sequences</taxon>
        <taxon>metagenomes</taxon>
        <taxon>ecological metagenomes</taxon>
    </lineage>
</organism>
<dbReference type="AlphaFoldDB" id="A0A381TCD8"/>
<accession>A0A381TCD8</accession>
<protein>
    <submittedName>
        <fullName evidence="1">Uncharacterized protein</fullName>
    </submittedName>
</protein>
<dbReference type="EMBL" id="UINC01004369">
    <property type="protein sequence ID" value="SVA13825.1"/>
    <property type="molecule type" value="Genomic_DNA"/>
</dbReference>